<organism evidence="2 3">
    <name type="scientific">Victivallis lenta</name>
    <dbReference type="NCBI Taxonomy" id="2606640"/>
    <lineage>
        <taxon>Bacteria</taxon>
        <taxon>Pseudomonadati</taxon>
        <taxon>Lentisphaerota</taxon>
        <taxon>Lentisphaeria</taxon>
        <taxon>Victivallales</taxon>
        <taxon>Victivallaceae</taxon>
        <taxon>Victivallis</taxon>
    </lineage>
</organism>
<accession>A0A844G1Z3</accession>
<dbReference type="PANTHER" id="PTHR30336">
    <property type="entry name" value="INNER MEMBRANE PROTEIN, PROBABLE PERMEASE"/>
    <property type="match status" value="1"/>
</dbReference>
<dbReference type="AlphaFoldDB" id="A0A844G1Z3"/>
<protein>
    <recommendedName>
        <fullName evidence="1">DUF218 domain-containing protein</fullName>
    </recommendedName>
</protein>
<gene>
    <name evidence="2" type="ORF">FYJ85_07705</name>
</gene>
<dbReference type="EMBL" id="VUNS01000006">
    <property type="protein sequence ID" value="MST96932.1"/>
    <property type="molecule type" value="Genomic_DNA"/>
</dbReference>
<dbReference type="Pfam" id="PF02698">
    <property type="entry name" value="DUF218"/>
    <property type="match status" value="1"/>
</dbReference>
<dbReference type="PROSITE" id="PS51318">
    <property type="entry name" value="TAT"/>
    <property type="match status" value="1"/>
</dbReference>
<evidence type="ECO:0000313" key="3">
    <source>
        <dbReference type="Proteomes" id="UP000435649"/>
    </source>
</evidence>
<dbReference type="InterPro" id="IPR006311">
    <property type="entry name" value="TAT_signal"/>
</dbReference>
<dbReference type="GO" id="GO:0005886">
    <property type="term" value="C:plasma membrane"/>
    <property type="evidence" value="ECO:0007669"/>
    <property type="project" value="TreeGrafter"/>
</dbReference>
<sequence length="234" mass="26099">MRGIREQLRRLPRRRFIRFASAGAALLCLGAASLILHAHAVVERCGSRVSDSIDAIEPREVGLLLGTAPDGRYGPNAYFQYRIEAAAALYHAGKVRKIIVSGDNSRKEYNEPAAMRRALEKKGVKPEDIFEDFAGFRTLDSVSRARRVFGQTRLTIISQEFHCKRALYLAGHHGIDAIGFAARDVAQKRFRLRNHLREAFSRVLALLDVAIGREPHFLGEPVPVSTAKNGLKEN</sequence>
<dbReference type="CDD" id="cd06259">
    <property type="entry name" value="YdcF-like"/>
    <property type="match status" value="1"/>
</dbReference>
<dbReference type="Proteomes" id="UP000435649">
    <property type="component" value="Unassembled WGS sequence"/>
</dbReference>
<evidence type="ECO:0000259" key="1">
    <source>
        <dbReference type="Pfam" id="PF02698"/>
    </source>
</evidence>
<dbReference type="InterPro" id="IPR051599">
    <property type="entry name" value="Cell_Envelope_Assoc"/>
</dbReference>
<feature type="domain" description="DUF218" evidence="1">
    <location>
        <begin position="69"/>
        <end position="184"/>
    </location>
</feature>
<keyword evidence="3" id="KW-1185">Reference proteome</keyword>
<dbReference type="PANTHER" id="PTHR30336:SF6">
    <property type="entry name" value="INTEGRAL MEMBRANE PROTEIN"/>
    <property type="match status" value="1"/>
</dbReference>
<dbReference type="InterPro" id="IPR003848">
    <property type="entry name" value="DUF218"/>
</dbReference>
<name>A0A844G1Z3_9BACT</name>
<reference evidence="2 3" key="1">
    <citation type="submission" date="2019-08" db="EMBL/GenBank/DDBJ databases">
        <title>In-depth cultivation of the pig gut microbiome towards novel bacterial diversity and tailored functional studies.</title>
        <authorList>
            <person name="Wylensek D."/>
            <person name="Hitch T.C.A."/>
            <person name="Clavel T."/>
        </authorList>
    </citation>
    <scope>NUCLEOTIDE SEQUENCE [LARGE SCALE GENOMIC DNA]</scope>
    <source>
        <strain evidence="2 3">BBE-744-WT-12</strain>
    </source>
</reference>
<evidence type="ECO:0000313" key="2">
    <source>
        <dbReference type="EMBL" id="MST96932.1"/>
    </source>
</evidence>
<proteinExistence type="predicted"/>
<comment type="caution">
    <text evidence="2">The sequence shown here is derived from an EMBL/GenBank/DDBJ whole genome shotgun (WGS) entry which is preliminary data.</text>
</comment>